<keyword evidence="16" id="KW-1185">Reference proteome</keyword>
<dbReference type="Gene3D" id="2.60.40.60">
    <property type="entry name" value="Cadherins"/>
    <property type="match status" value="23"/>
</dbReference>
<feature type="domain" description="Cadherin" evidence="14">
    <location>
        <begin position="426"/>
        <end position="534"/>
    </location>
</feature>
<feature type="domain" description="Cadherin" evidence="14">
    <location>
        <begin position="1024"/>
        <end position="1121"/>
    </location>
</feature>
<feature type="non-terminal residue" evidence="15">
    <location>
        <position position="1"/>
    </location>
</feature>
<evidence type="ECO:0000256" key="9">
    <source>
        <dbReference type="ARBA" id="ARBA00022989"/>
    </source>
</evidence>
<feature type="domain" description="Cadherin" evidence="14">
    <location>
        <begin position="2691"/>
        <end position="2800"/>
    </location>
</feature>
<evidence type="ECO:0000256" key="5">
    <source>
        <dbReference type="ARBA" id="ARBA00022729"/>
    </source>
</evidence>
<dbReference type="EMBL" id="JAATIS010009265">
    <property type="protein sequence ID" value="KAG2455453.1"/>
    <property type="molecule type" value="Genomic_DNA"/>
</dbReference>
<feature type="domain" description="Cadherin" evidence="14">
    <location>
        <begin position="1470"/>
        <end position="1584"/>
    </location>
</feature>
<feature type="domain" description="Cadherin" evidence="14">
    <location>
        <begin position="2481"/>
        <end position="2585"/>
    </location>
</feature>
<evidence type="ECO:0000256" key="2">
    <source>
        <dbReference type="ARBA" id="ARBA00004251"/>
    </source>
</evidence>
<keyword evidence="6" id="KW-0677">Repeat</keyword>
<dbReference type="InterPro" id="IPR050174">
    <property type="entry name" value="Protocadherin/Cadherin-CA"/>
</dbReference>
<keyword evidence="3" id="KW-1003">Cell membrane</keyword>
<proteinExistence type="predicted"/>
<dbReference type="Proteomes" id="UP000886611">
    <property type="component" value="Unassembled WGS sequence"/>
</dbReference>
<feature type="domain" description="Cadherin" evidence="14">
    <location>
        <begin position="321"/>
        <end position="425"/>
    </location>
</feature>
<feature type="domain" description="Cadherin" evidence="14">
    <location>
        <begin position="912"/>
        <end position="1016"/>
    </location>
</feature>
<evidence type="ECO:0000256" key="6">
    <source>
        <dbReference type="ARBA" id="ARBA00022737"/>
    </source>
</evidence>
<feature type="transmembrane region" description="Helical" evidence="13">
    <location>
        <begin position="2137"/>
        <end position="2162"/>
    </location>
</feature>
<evidence type="ECO:0000313" key="15">
    <source>
        <dbReference type="EMBL" id="KAG2455453.1"/>
    </source>
</evidence>
<sequence>MGELQYSIPEEMTRGTFVGNVAKDLGLDNQRLKTRRARIYTEGETEYIELNVNKGILVIKDRIDREQLCETITPCALNFQIVLENPMQFHRISVEIVDINDNDPTFPENSMHLEISESAPPGAVFSLPSAVDSDVGVNTLQSYSLTSNNHFKLRTKEHNAGRNSVDLVLEKPLDREIQEKHILMLTAVDGGEPQRSSTIEIEIIVLDANDNAPIFSKEVYKIAVRENCLIGSVLIKVNATDADKGINGQIKYFFTHISNNAKDLYKLNEETGEIKVTAQIDYEKHKMYEMTVQAKDIGGLVGSCKVIIEVTDVNDNVPFINLMSISNQISEDSLPGTVIAIINVQDKDSGRNGQVICFIDNNIPFKLKSSLNNFYSLETDGILDREKTPQYNITIVATDQGEPSLSATYTILLAVSDVNDNPPRFEQQHYTTYIMENNSPGSSFFSVCAKDDDSGVNSKITYFVQETRINQSVSSFVSVNLDEGVIYAVRSYDFEQLSHFQILVTAKDGGSPSLSASVIVDVYIQDQNDNPPEVLYPVHSKSHPITELIPRSADVGYLVTKVVAVDKDSSNNAWLSYKIIKSTDQTLFKVGIHDGELRTLRQITEKDFSKYKLTILVEDNGQPPYTASINVNVAVIDNFALAFSEFNDLAQRNNDDGDMQFYLILSLVIVSFVFLIFIIVIISIKIHKWRRCKLFNEGSNGALPVIPYYPPRYAEVGATGTLCHVYNYEVCLKTDSGDSELTNRKPIVQNVVDVNANGTETNTHKGNRDSTVEEDIIQIILENPMELHRVTVDVIDINDNDPTCDKQSIQLKVIESSPPGALFSLPSAIDSDVGTNTIKSYVLTPNDHFKLKSRIQSDGNVYLLLEVPLDREKQEEHILLLTAVDGGNPQRSGTVEIHIIVLDANDNAPVFSHEVYKAYVQENSLIGSLVMKVSATDADKDMNGRIRYCFSHISENGNNVFEINPDSGEIKVKGHIDYENNKMYEMTVEASDHGGHVSSSKVIIEVVDVNDNVPLINLMSVSNQISEDSKPGTVIAIINVQDKDFGRNGKVNCFVGNNIPFKLEYSLNNFYSLETDGNLDREKVSAYNITIIATDEGEHPLSATRLITLVISDVNDNPPKFEQQRYSTYIMENNSPGSSFFSVRAKDEDSGVNSRISYFVQNSRVNNLSVTSFVSVNSEEGVLYAVRSFDYEQMSNFQVSVTAKDGGSPSLSSVVIIDIYIEDENDNFPEILYPIQNKGYPAAEFIPTSVSVGYLVTKVVAVDKDSKENAWLSYKLIKATDQTLFEVGLHNGEVRTARQIMEKDSKKQKITISVEDSGQPSHSSTVNINIGISENFALALSEFSDLTKNSSHDANITFYLVLSLALVSFLFLVLIIALICLKIYKWRSSKLFNEYPNGTLPVIPYYPPSYADAGTTGTLCHVYNYEVCLTADSGNSVENNDFKTIEPLPKSSMDIRASGTETKHLKSEAEEDLLQLLVNGEVRYSVPEEMVRGSFVGNIAKDLGKDNQRLKTGGARIYTDDETEYFDLNVNKGILVVKERIDREQMCRSIPVCSLHFQIVLENPMELHRVTVDIVDINDNRPTFQKDNIRLEISESSLPGALFSLPSAIDNDVGVNTLKSYTLTPNDHFKLKTSTQSDGNSYVSLLLDTQLDRETQEEHILLLTAVDGGDPPLSGILEIRIIVLDVNDNAPVFTQEVYKTSVPENTSIGSVLTRVNATDADKDMNGQINFFFNHISDNAQDIFELNADSGEIKLQGQLDYENNKMYEMNIQAKDIGGLLGSGKVIVEVMDVNDNVPFINLISVSSKISEDSLPGTVVAMINVKDKDSGRNGKVNCFIDNNIPFKLKSALNNFYSLESDGFLDREKTPKYNISIMATDEGEPPLSAARTITLEISDVNDNPPQFEQQHYSANINENNTPGSSFLSVRAKDDDSGLNSRISYYIQETRLHNISVLSFVSVNSDKGVLYAVRSFDYEQMRHFQVSVIAKDGGSPALSSVVVVDVYIQDQNDNHPEILYPIQNKGSPVAEFIPRSADIGYLVTKVVAVDKDSGNNAWLSYKITKATDQTLFEIGLNNGELRTLRQITEKDPTKQRLTISVEDSGQPPHAATVNVNVAITDNFALAISEFNDLAQEKIDGDLTLYLILSLVIISFLFVIFIIVLICLKFHKCRRSKFFNECANGTLPVIPYYPPRYADVGATETLCHVYNYEVCLTTDSGNSEFKYVKPVVQSAVDNPVETEKKCCDPKIDLSAEEELVQVRLITVNITHALEVRYSIPEEMVKGTYVGNIAKDLGLDNQRFKTGKARIFTEGDSDYIELNMNKGILVVRERIDREQLCGIISPCSLNFQIVLENPMEFHRIAVDIVDINDNDPMFEKESIQLEIIELSPPGTLFSLPSALDSDVGVNGLKSYTLTPNDHFKLKLRTQPDGSNSVSLMLEMSLDRETKEEFLLLLTALDGGDPQRSGTVQIKIIVLDANDNAPLFAQELYKATVPENAPMGTVLIRVHATDADKDIHGRIIYFFSHVSHNALNLFEINQESGEIKLNGQIDYENNKMYEMTVQAKDYGGHVSSTKVIIEVLDVNDNIPSINFMSVSSQISEDAIPGTVVAIIKVHDKDSERNGKVGCFIDNDIPFKLKSSINNFYSLETDGFLDREETTRYNITIVAKDEGEPPLSSSHTITLDISDINDNSPKFEEQYYKTYVIENNSPGSSFFSVRAKDDDSGLNSRVTYFIQENLTQNISVSSFISINSEEGTLYAVRSFDYEQMSQFQISVMAKDGGSPALTSSAIIDVVVQDQNDNAPEVLYPVVSKGSTTVEFIPRTADVGYLVTKIVAVDKDSGQNAWLSYKIVKFTDPTLFEIGLYNGELRTLRHIMEKDSTKQKLTIAVEDSGRPSHSATVIVHIAITDSFALAFSEFNDLTQEYGTGDLTFYLVLSLVIVSFLFVVFIIVLITLKFHKWRRSKLFSECANGTLPVIPYYPPRYADIGATGTLCHVYNYEVCLTTDSGNSEFKYVKPLVGNVVDIDLSGTETKTQTLKNELIAEQTLKNELIAEQEATTPVSPKICL</sequence>
<dbReference type="Pfam" id="PF00028">
    <property type="entry name" value="Cadherin"/>
    <property type="match status" value="20"/>
</dbReference>
<evidence type="ECO:0000256" key="13">
    <source>
        <dbReference type="SAM" id="Phobius"/>
    </source>
</evidence>
<dbReference type="CDD" id="cd11304">
    <property type="entry name" value="Cadherin_repeat"/>
    <property type="match status" value="23"/>
</dbReference>
<feature type="domain" description="Cadherin" evidence="14">
    <location>
        <begin position="1585"/>
        <end position="1693"/>
    </location>
</feature>
<dbReference type="InterPro" id="IPR020894">
    <property type="entry name" value="Cadherin_CS"/>
</dbReference>
<feature type="domain" description="Cadherin" evidence="14">
    <location>
        <begin position="1122"/>
        <end position="1231"/>
    </location>
</feature>
<dbReference type="FunFam" id="2.60.40.60:FF:000129">
    <property type="entry name" value="protocadherin alpha-C2 isoform X1"/>
    <property type="match status" value="4"/>
</dbReference>
<keyword evidence="9 13" id="KW-1133">Transmembrane helix</keyword>
<evidence type="ECO:0000313" key="16">
    <source>
        <dbReference type="Proteomes" id="UP000886611"/>
    </source>
</evidence>
<feature type="domain" description="Cadherin" evidence="14">
    <location>
        <begin position="2586"/>
        <end position="2690"/>
    </location>
</feature>
<feature type="domain" description="Cadherin" evidence="14">
    <location>
        <begin position="1694"/>
        <end position="1798"/>
    </location>
</feature>
<dbReference type="PROSITE" id="PS00232">
    <property type="entry name" value="CADHERIN_1"/>
    <property type="match status" value="12"/>
</dbReference>
<evidence type="ECO:0000256" key="11">
    <source>
        <dbReference type="ARBA" id="ARBA00023180"/>
    </source>
</evidence>
<comment type="function">
    <text evidence="1">Potential calcium-dependent cell-adhesion protein. May be involved in the establishment and maintenance of specific neuronal connections in the brain.</text>
</comment>
<dbReference type="InterPro" id="IPR002126">
    <property type="entry name" value="Cadherin-like_dom"/>
</dbReference>
<evidence type="ECO:0000259" key="14">
    <source>
        <dbReference type="PROSITE" id="PS50268"/>
    </source>
</evidence>
<keyword evidence="8" id="KW-0130">Cell adhesion</keyword>
<feature type="domain" description="Cadherin" evidence="14">
    <location>
        <begin position="1799"/>
        <end position="1903"/>
    </location>
</feature>
<dbReference type="PANTHER" id="PTHR24028:SF296">
    <property type="entry name" value="PROTOCADHERIN 1 GAMMA 11 PRECURSOR-RELATED"/>
    <property type="match status" value="1"/>
</dbReference>
<dbReference type="FunFam" id="2.60.40.60:FF:000018">
    <property type="entry name" value="Protocadherin gamma c3"/>
    <property type="match status" value="2"/>
</dbReference>
<feature type="domain" description="Cadherin" evidence="14">
    <location>
        <begin position="541"/>
        <end position="637"/>
    </location>
</feature>
<accession>A0A8X7WT19</accession>
<feature type="transmembrane region" description="Helical" evidence="13">
    <location>
        <begin position="661"/>
        <end position="684"/>
    </location>
</feature>
<dbReference type="FunFam" id="2.60.40.60:FF:000002">
    <property type="entry name" value="Protocadherin alpha 2"/>
    <property type="match status" value="4"/>
</dbReference>
<feature type="domain" description="Cadherin" evidence="14">
    <location>
        <begin position="2815"/>
        <end position="2912"/>
    </location>
</feature>
<keyword evidence="7 12" id="KW-0106">Calcium</keyword>
<feature type="domain" description="Cadherin" evidence="14">
    <location>
        <begin position="2265"/>
        <end position="2371"/>
    </location>
</feature>
<dbReference type="PRINTS" id="PR00205">
    <property type="entry name" value="CADHERIN"/>
</dbReference>
<evidence type="ECO:0000256" key="4">
    <source>
        <dbReference type="ARBA" id="ARBA00022692"/>
    </source>
</evidence>
<evidence type="ECO:0000256" key="12">
    <source>
        <dbReference type="PROSITE-ProRule" id="PRU00043"/>
    </source>
</evidence>
<comment type="subcellular location">
    <subcellularLocation>
        <location evidence="2">Cell membrane</location>
        <topology evidence="2">Single-pass type I membrane protein</topology>
    </subcellularLocation>
</comment>
<evidence type="ECO:0000256" key="10">
    <source>
        <dbReference type="ARBA" id="ARBA00023136"/>
    </source>
</evidence>
<dbReference type="PANTHER" id="PTHR24028">
    <property type="entry name" value="CADHERIN-87A"/>
    <property type="match status" value="1"/>
</dbReference>
<dbReference type="InterPro" id="IPR015919">
    <property type="entry name" value="Cadherin-like_sf"/>
</dbReference>
<feature type="transmembrane region" description="Helical" evidence="13">
    <location>
        <begin position="2924"/>
        <end position="2949"/>
    </location>
</feature>
<evidence type="ECO:0000256" key="1">
    <source>
        <dbReference type="ARBA" id="ARBA00003436"/>
    </source>
</evidence>
<feature type="domain" description="Cadherin" evidence="14">
    <location>
        <begin position="805"/>
        <end position="911"/>
    </location>
</feature>
<keyword evidence="11" id="KW-0325">Glycoprotein</keyword>
<dbReference type="Pfam" id="PF08266">
    <property type="entry name" value="Cadherin_2"/>
    <property type="match status" value="3"/>
</dbReference>
<dbReference type="GO" id="GO:0005509">
    <property type="term" value="F:calcium ion binding"/>
    <property type="evidence" value="ECO:0007669"/>
    <property type="project" value="UniProtKB-UniRule"/>
</dbReference>
<keyword evidence="5" id="KW-0732">Signal</keyword>
<comment type="caution">
    <text evidence="15">The sequence shown here is derived from an EMBL/GenBank/DDBJ whole genome shotgun (WGS) entry which is preliminary data.</text>
</comment>
<evidence type="ECO:0000256" key="8">
    <source>
        <dbReference type="ARBA" id="ARBA00022889"/>
    </source>
</evidence>
<evidence type="ECO:0000256" key="3">
    <source>
        <dbReference type="ARBA" id="ARBA00022475"/>
    </source>
</evidence>
<dbReference type="PROSITE" id="PS50268">
    <property type="entry name" value="CADHERIN_2"/>
    <property type="match status" value="23"/>
</dbReference>
<dbReference type="FunFam" id="2.60.40.60:FF:000007">
    <property type="entry name" value="Protocadherin alpha 2"/>
    <property type="match status" value="2"/>
</dbReference>
<dbReference type="Pfam" id="PF16492">
    <property type="entry name" value="Cadherin_C_2"/>
    <property type="match status" value="4"/>
</dbReference>
<dbReference type="SMART" id="SM00112">
    <property type="entry name" value="CA"/>
    <property type="match status" value="23"/>
</dbReference>
<feature type="domain" description="Cadherin" evidence="14">
    <location>
        <begin position="2372"/>
        <end position="2480"/>
    </location>
</feature>
<dbReference type="FunFam" id="2.60.40.60:FF:000006">
    <property type="entry name" value="Protocadherin alpha 2"/>
    <property type="match status" value="3"/>
</dbReference>
<feature type="domain" description="Cadherin" evidence="14">
    <location>
        <begin position="216"/>
        <end position="320"/>
    </location>
</feature>
<organism evidence="15 16">
    <name type="scientific">Polypterus senegalus</name>
    <name type="common">Senegal bichir</name>
    <dbReference type="NCBI Taxonomy" id="55291"/>
    <lineage>
        <taxon>Eukaryota</taxon>
        <taxon>Metazoa</taxon>
        <taxon>Chordata</taxon>
        <taxon>Craniata</taxon>
        <taxon>Vertebrata</taxon>
        <taxon>Euteleostomi</taxon>
        <taxon>Actinopterygii</taxon>
        <taxon>Polypteriformes</taxon>
        <taxon>Polypteridae</taxon>
        <taxon>Polypterus</taxon>
    </lineage>
</organism>
<feature type="transmembrane region" description="Helical" evidence="13">
    <location>
        <begin position="1358"/>
        <end position="1384"/>
    </location>
</feature>
<feature type="domain" description="Cadherin" evidence="14">
    <location>
        <begin position="107"/>
        <end position="215"/>
    </location>
</feature>
<dbReference type="SUPFAM" id="SSF49313">
    <property type="entry name" value="Cadherin-like"/>
    <property type="match status" value="23"/>
</dbReference>
<keyword evidence="10 13" id="KW-0472">Membrane</keyword>
<keyword evidence="4 13" id="KW-0812">Transmembrane</keyword>
<protein>
    <submittedName>
        <fullName evidence="15">PCDG5 protein</fullName>
    </submittedName>
</protein>
<dbReference type="GO" id="GO:0005886">
    <property type="term" value="C:plasma membrane"/>
    <property type="evidence" value="ECO:0007669"/>
    <property type="project" value="UniProtKB-SubCell"/>
</dbReference>
<dbReference type="GO" id="GO:0007156">
    <property type="term" value="P:homophilic cell adhesion via plasma membrane adhesion molecules"/>
    <property type="evidence" value="ECO:0007669"/>
    <property type="project" value="InterPro"/>
</dbReference>
<feature type="domain" description="Cadherin" evidence="14">
    <location>
        <begin position="1904"/>
        <end position="2013"/>
    </location>
</feature>
<feature type="domain" description="Cadherin" evidence="14">
    <location>
        <begin position="2028"/>
        <end position="2116"/>
    </location>
</feature>
<reference evidence="15 16" key="1">
    <citation type="journal article" date="2021" name="Cell">
        <title>Tracing the genetic footprints of vertebrate landing in non-teleost ray-finned fishes.</title>
        <authorList>
            <person name="Bi X."/>
            <person name="Wang K."/>
            <person name="Yang L."/>
            <person name="Pan H."/>
            <person name="Jiang H."/>
            <person name="Wei Q."/>
            <person name="Fang M."/>
            <person name="Yu H."/>
            <person name="Zhu C."/>
            <person name="Cai Y."/>
            <person name="He Y."/>
            <person name="Gan X."/>
            <person name="Zeng H."/>
            <person name="Yu D."/>
            <person name="Zhu Y."/>
            <person name="Jiang H."/>
            <person name="Qiu Q."/>
            <person name="Yang H."/>
            <person name="Zhang Y.E."/>
            <person name="Wang W."/>
            <person name="Zhu M."/>
            <person name="He S."/>
            <person name="Zhang G."/>
        </authorList>
    </citation>
    <scope>NUCLEOTIDE SEQUENCE [LARGE SCALE GENOMIC DNA]</scope>
    <source>
        <strain evidence="15">Bchr_013</strain>
    </source>
</reference>
<dbReference type="InterPro" id="IPR032455">
    <property type="entry name" value="Cadherin_C"/>
</dbReference>
<gene>
    <name evidence="15" type="primary">Pcdhga5_0</name>
    <name evidence="15" type="ORF">GTO96_0006977</name>
</gene>
<feature type="non-terminal residue" evidence="15">
    <location>
        <position position="3061"/>
    </location>
</feature>
<dbReference type="FunFam" id="2.60.40.60:FF:000001">
    <property type="entry name" value="Protocadherin alpha 2"/>
    <property type="match status" value="4"/>
</dbReference>
<name>A0A8X7WT19_POLSE</name>
<evidence type="ECO:0000256" key="7">
    <source>
        <dbReference type="ARBA" id="ARBA00022837"/>
    </source>
</evidence>
<feature type="domain" description="Cadherin" evidence="14">
    <location>
        <begin position="7"/>
        <end position="106"/>
    </location>
</feature>
<feature type="domain" description="Cadherin" evidence="14">
    <location>
        <begin position="1246"/>
        <end position="1334"/>
    </location>
</feature>
<dbReference type="FunFam" id="2.60.40.60:FF:000004">
    <property type="entry name" value="Protocadherin 1 gamma 2"/>
    <property type="match status" value="4"/>
</dbReference>
<dbReference type="InterPro" id="IPR013164">
    <property type="entry name" value="Cadherin_N"/>
</dbReference>